<comment type="similarity">
    <text evidence="1">Belongs to the UPF0260 family.</text>
</comment>
<accession>A0A4V2P973</accession>
<dbReference type="EMBL" id="SMFQ01000002">
    <property type="protein sequence ID" value="TCJ88515.1"/>
    <property type="molecule type" value="Genomic_DNA"/>
</dbReference>
<dbReference type="NCBIfam" id="NF003507">
    <property type="entry name" value="PRK05170.2-5"/>
    <property type="match status" value="1"/>
</dbReference>
<evidence type="ECO:0000313" key="3">
    <source>
        <dbReference type="Proteomes" id="UP000294887"/>
    </source>
</evidence>
<dbReference type="AlphaFoldDB" id="A0A4V2P973"/>
<dbReference type="Pfam" id="PF03692">
    <property type="entry name" value="CxxCxxCC"/>
    <property type="match status" value="1"/>
</dbReference>
<dbReference type="PANTHER" id="PTHR37421:SF1">
    <property type="entry name" value="UPF0260 PROTEIN YCGN"/>
    <property type="match status" value="1"/>
</dbReference>
<dbReference type="HAMAP" id="MF_00676">
    <property type="entry name" value="UPF0260"/>
    <property type="match status" value="1"/>
</dbReference>
<dbReference type="PIRSF" id="PIRSF006173">
    <property type="entry name" value="UCP006173"/>
    <property type="match status" value="1"/>
</dbReference>
<dbReference type="PANTHER" id="PTHR37421">
    <property type="entry name" value="UPF0260 PROTEIN YCGN"/>
    <property type="match status" value="1"/>
</dbReference>
<name>A0A4V2P973_9GAMM</name>
<reference evidence="2 3" key="1">
    <citation type="submission" date="2019-03" db="EMBL/GenBank/DDBJ databases">
        <title>Genomic Encyclopedia of Type Strains, Phase IV (KMG-IV): sequencing the most valuable type-strain genomes for metagenomic binning, comparative biology and taxonomic classification.</title>
        <authorList>
            <person name="Goeker M."/>
        </authorList>
    </citation>
    <scope>NUCLEOTIDE SEQUENCE [LARGE SCALE GENOMIC DNA]</scope>
    <source>
        <strain evidence="2 3">DSM 24830</strain>
    </source>
</reference>
<gene>
    <name evidence="2" type="ORF">EV695_0372</name>
</gene>
<dbReference type="InterPro" id="IPR005358">
    <property type="entry name" value="Puta_zinc/iron-chelating_dom"/>
</dbReference>
<sequence length="155" mass="18236">MTKQQNPFWEEKTLTEMNRDEWESLCDHCGKCCLLKLQDEDDENDEAESVYYTDVVCDLFDKNDGHCTDYWNREVLVPTCIKLTQDNLDDIEWLPPSCAYRRILEGRGLEDWHHLISGDKNTIHETGNSAIGRVVFEKDVDEDELEEHIVEWPLN</sequence>
<dbReference type="NCBIfam" id="NF003501">
    <property type="entry name" value="PRK05170.1-5"/>
    <property type="match status" value="1"/>
</dbReference>
<proteinExistence type="inferred from homology"/>
<evidence type="ECO:0000313" key="2">
    <source>
        <dbReference type="EMBL" id="TCJ88515.1"/>
    </source>
</evidence>
<keyword evidence="3" id="KW-1185">Reference proteome</keyword>
<organism evidence="2 3">
    <name type="scientific">Cocleimonas flava</name>
    <dbReference type="NCBI Taxonomy" id="634765"/>
    <lineage>
        <taxon>Bacteria</taxon>
        <taxon>Pseudomonadati</taxon>
        <taxon>Pseudomonadota</taxon>
        <taxon>Gammaproteobacteria</taxon>
        <taxon>Thiotrichales</taxon>
        <taxon>Thiotrichaceae</taxon>
        <taxon>Cocleimonas</taxon>
    </lineage>
</organism>
<dbReference type="RefSeq" id="WP_131904209.1">
    <property type="nucleotide sequence ID" value="NZ_BAAAFU010000008.1"/>
</dbReference>
<protein>
    <recommendedName>
        <fullName evidence="1">UPF0260 protein EV695_0372</fullName>
    </recommendedName>
</protein>
<comment type="caution">
    <text evidence="2">The sequence shown here is derived from an EMBL/GenBank/DDBJ whole genome shotgun (WGS) entry which is preliminary data.</text>
</comment>
<dbReference type="Proteomes" id="UP000294887">
    <property type="component" value="Unassembled WGS sequence"/>
</dbReference>
<evidence type="ECO:0000256" key="1">
    <source>
        <dbReference type="HAMAP-Rule" id="MF_00676"/>
    </source>
</evidence>
<dbReference type="OrthoDB" id="9786855at2"/>
<dbReference type="InterPro" id="IPR008228">
    <property type="entry name" value="UCP006173"/>
</dbReference>